<name>T1H902_RHOPR</name>
<evidence type="ECO:0000313" key="5">
    <source>
        <dbReference type="EnsemblMetazoa" id="RPRC000501-PA"/>
    </source>
</evidence>
<evidence type="ECO:0000313" key="6">
    <source>
        <dbReference type="Proteomes" id="UP000015103"/>
    </source>
</evidence>
<evidence type="ECO:0000256" key="2">
    <source>
        <dbReference type="ARBA" id="ARBA00022525"/>
    </source>
</evidence>
<keyword evidence="3" id="KW-0732">Signal</keyword>
<dbReference type="SUPFAM" id="SSF50814">
    <property type="entry name" value="Lipocalins"/>
    <property type="match status" value="1"/>
</dbReference>
<comment type="similarity">
    <text evidence="4">Belongs to the calycin superfamily. Triabin family.</text>
</comment>
<comment type="subcellular location">
    <subcellularLocation>
        <location evidence="1">Secreted</location>
    </subcellularLocation>
</comment>
<evidence type="ECO:0000256" key="4">
    <source>
        <dbReference type="ARBA" id="ARBA00034121"/>
    </source>
</evidence>
<protein>
    <submittedName>
        <fullName evidence="5">Uncharacterized protein</fullName>
    </submittedName>
</protein>
<sequence length="135" mass="15897">LCRIYINIYNIHIYSKFLDFDKEGLKQDLLPFYNQNAQEVEQEIQKITAPGYKQEFPLNVTVLSTDYKEYALIHMCAEMSFKGNTFFTDNFIVSNTNENAELPEEVKTKLKVYNLEGDEFDTREICNKTKKEITK</sequence>
<dbReference type="EMBL" id="ACPB03025490">
    <property type="status" value="NOT_ANNOTATED_CDS"/>
    <property type="molecule type" value="Genomic_DNA"/>
</dbReference>
<evidence type="ECO:0000256" key="1">
    <source>
        <dbReference type="ARBA" id="ARBA00004613"/>
    </source>
</evidence>
<dbReference type="InterPro" id="IPR012674">
    <property type="entry name" value="Calycin"/>
</dbReference>
<dbReference type="AlphaFoldDB" id="T1H902"/>
<dbReference type="GO" id="GO:0030682">
    <property type="term" value="P:symbiont-mediated perturbation of host defenses"/>
    <property type="evidence" value="ECO:0007669"/>
    <property type="project" value="InterPro"/>
</dbReference>
<dbReference type="GO" id="GO:0005576">
    <property type="term" value="C:extracellular region"/>
    <property type="evidence" value="ECO:0007669"/>
    <property type="project" value="UniProtKB-SubCell"/>
</dbReference>
<dbReference type="Pfam" id="PF03973">
    <property type="entry name" value="Triabin"/>
    <property type="match status" value="1"/>
</dbReference>
<evidence type="ECO:0000256" key="3">
    <source>
        <dbReference type="ARBA" id="ARBA00022729"/>
    </source>
</evidence>
<accession>T1H902</accession>
<dbReference type="InParanoid" id="T1H902"/>
<keyword evidence="6" id="KW-1185">Reference proteome</keyword>
<reference evidence="5" key="1">
    <citation type="submission" date="2015-05" db="UniProtKB">
        <authorList>
            <consortium name="EnsemblMetazoa"/>
        </authorList>
    </citation>
    <scope>IDENTIFICATION</scope>
</reference>
<dbReference type="InterPro" id="IPR005657">
    <property type="entry name" value="Triabi/Procalin"/>
</dbReference>
<dbReference type="Proteomes" id="UP000015103">
    <property type="component" value="Unassembled WGS sequence"/>
</dbReference>
<proteinExistence type="inferred from homology"/>
<dbReference type="HOGENOM" id="CLU_1891013_0_0_1"/>
<organism evidence="5 6">
    <name type="scientific">Rhodnius prolixus</name>
    <name type="common">Triatomid bug</name>
    <dbReference type="NCBI Taxonomy" id="13249"/>
    <lineage>
        <taxon>Eukaryota</taxon>
        <taxon>Metazoa</taxon>
        <taxon>Ecdysozoa</taxon>
        <taxon>Arthropoda</taxon>
        <taxon>Hexapoda</taxon>
        <taxon>Insecta</taxon>
        <taxon>Pterygota</taxon>
        <taxon>Neoptera</taxon>
        <taxon>Paraneoptera</taxon>
        <taxon>Hemiptera</taxon>
        <taxon>Heteroptera</taxon>
        <taxon>Panheteroptera</taxon>
        <taxon>Cimicomorpha</taxon>
        <taxon>Reduviidae</taxon>
        <taxon>Triatominae</taxon>
        <taxon>Rhodnius</taxon>
    </lineage>
</organism>
<dbReference type="VEuPathDB" id="VectorBase:RPRC000501"/>
<keyword evidence="2" id="KW-0964">Secreted</keyword>
<dbReference type="EnsemblMetazoa" id="RPRC000501-RA">
    <property type="protein sequence ID" value="RPRC000501-PA"/>
    <property type="gene ID" value="RPRC000501"/>
</dbReference>
<dbReference type="Gene3D" id="2.40.128.20">
    <property type="match status" value="1"/>
</dbReference>